<evidence type="ECO:0000256" key="5">
    <source>
        <dbReference type="ARBA" id="ARBA00023315"/>
    </source>
</evidence>
<evidence type="ECO:0000256" key="6">
    <source>
        <dbReference type="SAM" id="Phobius"/>
    </source>
</evidence>
<dbReference type="GO" id="GO:0006654">
    <property type="term" value="P:phosphatidic acid biosynthetic process"/>
    <property type="evidence" value="ECO:0007669"/>
    <property type="project" value="TreeGrafter"/>
</dbReference>
<keyword evidence="3 8" id="KW-0808">Transferase</keyword>
<feature type="transmembrane region" description="Helical" evidence="6">
    <location>
        <begin position="22"/>
        <end position="46"/>
    </location>
</feature>
<reference evidence="8 9" key="1">
    <citation type="submission" date="2009-08" db="EMBL/GenBank/DDBJ databases">
        <title>The draft genome of Rhodobacter sp. SW2.</title>
        <authorList>
            <consortium name="US DOE Joint Genome Institute (JGI-PGF)"/>
            <person name="Lucas S."/>
            <person name="Copeland A."/>
            <person name="Lapidus A."/>
            <person name="Glavina del Rio T."/>
            <person name="Tice H."/>
            <person name="Bruce D."/>
            <person name="Goodwin L."/>
            <person name="Pitluck S."/>
            <person name="Larimer F."/>
            <person name="Land M.L."/>
            <person name="Hauser L."/>
            <person name="Emerson D."/>
        </authorList>
    </citation>
    <scope>NUCLEOTIDE SEQUENCE [LARGE SCALE GENOMIC DNA]</scope>
    <source>
        <strain evidence="8 9">SW2</strain>
    </source>
</reference>
<evidence type="ECO:0000256" key="4">
    <source>
        <dbReference type="ARBA" id="ARBA00023098"/>
    </source>
</evidence>
<dbReference type="CDD" id="cd07989">
    <property type="entry name" value="LPLAT_AGPAT-like"/>
    <property type="match status" value="1"/>
</dbReference>
<dbReference type="SUPFAM" id="SSF69593">
    <property type="entry name" value="Glycerol-3-phosphate (1)-acyltransferase"/>
    <property type="match status" value="1"/>
</dbReference>
<dbReference type="EMBL" id="ACYY01000001">
    <property type="protein sequence ID" value="EEW26774.1"/>
    <property type="molecule type" value="Genomic_DNA"/>
</dbReference>
<evidence type="ECO:0000256" key="1">
    <source>
        <dbReference type="ARBA" id="ARBA00005189"/>
    </source>
</evidence>
<evidence type="ECO:0000313" key="8">
    <source>
        <dbReference type="EMBL" id="EEW26774.1"/>
    </source>
</evidence>
<organism evidence="8 9">
    <name type="scientific">Rhodobacter ferrooxidans</name>
    <dbReference type="NCBI Taxonomy" id="371731"/>
    <lineage>
        <taxon>Bacteria</taxon>
        <taxon>Pseudomonadati</taxon>
        <taxon>Pseudomonadota</taxon>
        <taxon>Alphaproteobacteria</taxon>
        <taxon>Rhodobacterales</taxon>
        <taxon>Rhodobacter group</taxon>
        <taxon>Rhodobacter</taxon>
    </lineage>
</organism>
<keyword evidence="6" id="KW-0812">Transmembrane</keyword>
<name>C8RW31_9RHOB</name>
<dbReference type="InterPro" id="IPR002123">
    <property type="entry name" value="Plipid/glycerol_acylTrfase"/>
</dbReference>
<dbReference type="AlphaFoldDB" id="C8RW31"/>
<evidence type="ECO:0000259" key="7">
    <source>
        <dbReference type="SMART" id="SM00563"/>
    </source>
</evidence>
<keyword evidence="9" id="KW-1185">Reference proteome</keyword>
<keyword evidence="4" id="KW-0443">Lipid metabolism</keyword>
<comment type="caution">
    <text evidence="8">The sequence shown here is derived from an EMBL/GenBank/DDBJ whole genome shotgun (WGS) entry which is preliminary data.</text>
</comment>
<sequence length="273" mass="29526">MSDWKASRMATRPVGVVGWLRVVARGGVLATVVYGGLLVLLLARLLERPLCGLNRPVTPYITQGVCRAALVILGIGYLQRGSPLTAPGAVVANHGSWLDIFALNAAQRVYFVAKSEVAGWPGIGWLARATGTAFIARKGSAAKAQQALFEARLRAGHRLLFFPEGTSTDALRVLPFKSTLFAAFYSLCLDNLLHIQPVTVVYHAPEGADPRFYGWWGDMTFAGHLLQVLAAPRQGLVEVQFHDPVPVDGFADRKALAEHCERVVRSAHPLAPA</sequence>
<comment type="pathway">
    <text evidence="1">Lipid metabolism.</text>
</comment>
<keyword evidence="6" id="KW-1133">Transmembrane helix</keyword>
<proteinExistence type="predicted"/>
<dbReference type="Proteomes" id="UP000010121">
    <property type="component" value="Unassembled WGS sequence"/>
</dbReference>
<dbReference type="Pfam" id="PF01553">
    <property type="entry name" value="Acyltransferase"/>
    <property type="match status" value="1"/>
</dbReference>
<dbReference type="GO" id="GO:0003841">
    <property type="term" value="F:1-acylglycerol-3-phosphate O-acyltransferase activity"/>
    <property type="evidence" value="ECO:0007669"/>
    <property type="project" value="TreeGrafter"/>
</dbReference>
<keyword evidence="5 8" id="KW-0012">Acyltransferase</keyword>
<dbReference type="eggNOG" id="COG0204">
    <property type="taxonomic scope" value="Bacteria"/>
</dbReference>
<protein>
    <submittedName>
        <fullName evidence="8">Phospholipid/glycerol acyltransferase</fullName>
    </submittedName>
</protein>
<evidence type="ECO:0000256" key="2">
    <source>
        <dbReference type="ARBA" id="ARBA00022516"/>
    </source>
</evidence>
<gene>
    <name evidence="8" type="ORF">Rsw2DRAFT_0009</name>
</gene>
<dbReference type="PANTHER" id="PTHR10434:SF64">
    <property type="entry name" value="1-ACYL-SN-GLYCEROL-3-PHOSPHATE ACYLTRANSFERASE-RELATED"/>
    <property type="match status" value="1"/>
</dbReference>
<dbReference type="SMART" id="SM00563">
    <property type="entry name" value="PlsC"/>
    <property type="match status" value="1"/>
</dbReference>
<feature type="domain" description="Phospholipid/glycerol acyltransferase" evidence="7">
    <location>
        <begin position="88"/>
        <end position="203"/>
    </location>
</feature>
<evidence type="ECO:0000256" key="3">
    <source>
        <dbReference type="ARBA" id="ARBA00022679"/>
    </source>
</evidence>
<accession>C8RW31</accession>
<keyword evidence="6" id="KW-0472">Membrane</keyword>
<dbReference type="OrthoDB" id="9806880at2"/>
<evidence type="ECO:0000313" key="9">
    <source>
        <dbReference type="Proteomes" id="UP000010121"/>
    </source>
</evidence>
<dbReference type="PANTHER" id="PTHR10434">
    <property type="entry name" value="1-ACYL-SN-GLYCEROL-3-PHOSPHATE ACYLTRANSFERASE"/>
    <property type="match status" value="1"/>
</dbReference>
<keyword evidence="2" id="KW-0444">Lipid biosynthesis</keyword>
<dbReference type="RefSeq" id="WP_008026779.1">
    <property type="nucleotide sequence ID" value="NZ_ACYY01000001.1"/>
</dbReference>
<dbReference type="STRING" id="371731.Rsw2DRAFT_0009"/>